<dbReference type="Proteomes" id="UP000746612">
    <property type="component" value="Unassembled WGS sequence"/>
</dbReference>
<dbReference type="InterPro" id="IPR051828">
    <property type="entry name" value="HAD-like_hydrolase_domain"/>
</dbReference>
<reference evidence="1" key="2">
    <citation type="submission" date="2021-03" db="EMBL/GenBank/DDBJ databases">
        <authorList>
            <person name="Alouane T."/>
            <person name="Langin T."/>
            <person name="Bonhomme L."/>
        </authorList>
    </citation>
    <scope>NUCLEOTIDE SEQUENCE</scope>
    <source>
        <strain evidence="1">MDC_Fg202</strain>
    </source>
</reference>
<dbReference type="SUPFAM" id="SSF56784">
    <property type="entry name" value="HAD-like"/>
    <property type="match status" value="1"/>
</dbReference>
<evidence type="ECO:0000313" key="1">
    <source>
        <dbReference type="EMBL" id="CAG1994567.1"/>
    </source>
</evidence>
<dbReference type="Gene3D" id="3.30.559.10">
    <property type="entry name" value="Chloramphenicol acetyltransferase-like domain"/>
    <property type="match status" value="2"/>
</dbReference>
<dbReference type="EMBL" id="CAAKMV010000110">
    <property type="protein sequence ID" value="VIO54744.1"/>
    <property type="molecule type" value="Genomic_DNA"/>
</dbReference>
<protein>
    <submittedName>
        <fullName evidence="2">Uncharacterized protein</fullName>
    </submittedName>
</protein>
<dbReference type="Gene3D" id="1.10.150.720">
    <property type="entry name" value="Haloacid dehalogenase-like hydrolase"/>
    <property type="match status" value="1"/>
</dbReference>
<dbReference type="EMBL" id="CAJPIJ010000158">
    <property type="protein sequence ID" value="CAG1994567.1"/>
    <property type="molecule type" value="Genomic_DNA"/>
</dbReference>
<dbReference type="AlphaFoldDB" id="A0A4E9DSB8"/>
<accession>A0A4E9DSB8</accession>
<sequence length="837" mass="93152">MSKRNLLLCFDAFGTLIRPVKPVAQQYAQVARQCGLTDISNEELQSTLISTIKQESKKNPNFGNETGLGATRWWTNVIHNTFTPLLKDGQALPQDLAPRLLHRFASREGYETEEGLVNALKGLKSNSSRHYDQLVIGVITNSDDRIPSILSSLGLTVSPLRYGTQSDANQTKTNTYDIDFHCMSYDVGVEKPDKRIFNAAEYMLAQIISARSGRSLNESKTEVGTWQKVYVGDDYSKDVVGSTDAGWNPVLLDPKDECDSVADLKRWRSSPDEKSQKKACRIEDHPTETIEGLFKSYDFATVNSIDISIVETTRLVVQCEEKAVPLSLLDCTAANFSNTTAIWLYEKSTLLAHNEYLFGRQLRRALSTTLESYPQWCGHLKAVESTDGTVPPEARHFPPHARRFGRLYAHFGTENDPGVEYVYAKSPVTLDSLYPSDRVSNQPIWPCQSTLFKKFIPSVPIAQPLKQAIKDESGRLYPLLAVQITELSCGAFAVALNGSHPLADATTLITLLKDWASASKSDIRAESNIHLAPVFDPTLVDKLAAGDINAQHAGKTFKEQAKSLPMHRYDWWAPGSAPPWPFTIPLPFDKPDLEPVGNAMPWAEWDVMSPVSKSVFHFSKEQVAALWKKANEGSPQKLSQHDAVLAHIWSCIARARRLENDKSPFHCDLVYGVRPSFQLDNKFLGSPIVMMNIELPASQVCDHSNPTEVATQIRNTLKTIANPYNLSAHLHALAYEKSPQRIWQAFLGRRHVLVTTWARAGVYGIDFGLASDCVYAEGVVPEMDGNVLIKEAPGPVSKHWTDNGIDISVHIKTDDMDRLIKDSVLFPTTMPGDKDST</sequence>
<proteinExistence type="predicted"/>
<organism evidence="2">
    <name type="scientific">Gibberella zeae</name>
    <name type="common">Wheat head blight fungus</name>
    <name type="synonym">Fusarium graminearum</name>
    <dbReference type="NCBI Taxonomy" id="5518"/>
    <lineage>
        <taxon>Eukaryota</taxon>
        <taxon>Fungi</taxon>
        <taxon>Dikarya</taxon>
        <taxon>Ascomycota</taxon>
        <taxon>Pezizomycotina</taxon>
        <taxon>Sordariomycetes</taxon>
        <taxon>Hypocreomycetidae</taxon>
        <taxon>Hypocreales</taxon>
        <taxon>Nectriaceae</taxon>
        <taxon>Fusarium</taxon>
    </lineage>
</organism>
<name>A0A4E9DSB8_GIBZA</name>
<dbReference type="Pfam" id="PF02458">
    <property type="entry name" value="Transferase"/>
    <property type="match status" value="1"/>
</dbReference>
<dbReference type="InterPro" id="IPR023214">
    <property type="entry name" value="HAD_sf"/>
</dbReference>
<dbReference type="InterPro" id="IPR023213">
    <property type="entry name" value="CAT-like_dom_sf"/>
</dbReference>
<dbReference type="InterPro" id="IPR044924">
    <property type="entry name" value="HAD-SF_hydro_IA_REG-2-like_cap"/>
</dbReference>
<dbReference type="GO" id="GO:0005634">
    <property type="term" value="C:nucleus"/>
    <property type="evidence" value="ECO:0007669"/>
    <property type="project" value="TreeGrafter"/>
</dbReference>
<dbReference type="PANTHER" id="PTHR46191:SF2">
    <property type="entry name" value="HALOACID DEHALOGENASE-LIKE HYDROLASE DOMAIN-CONTAINING PROTEIN 3"/>
    <property type="match status" value="1"/>
</dbReference>
<dbReference type="PANTHER" id="PTHR46191">
    <property type="match status" value="1"/>
</dbReference>
<gene>
    <name evidence="2" type="ORF">FUG_LOCUS133242</name>
    <name evidence="1" type="ORF">MDCFG202_LOCUS389477</name>
</gene>
<dbReference type="Gene3D" id="3.40.50.1000">
    <property type="entry name" value="HAD superfamily/HAD-like"/>
    <property type="match status" value="1"/>
</dbReference>
<evidence type="ECO:0000313" key="2">
    <source>
        <dbReference type="EMBL" id="VIO54744.1"/>
    </source>
</evidence>
<reference evidence="2" key="1">
    <citation type="submission" date="2019-04" db="EMBL/GenBank/DDBJ databases">
        <authorList>
            <person name="Melise S."/>
            <person name="Noan J."/>
            <person name="Okalmin O."/>
        </authorList>
    </citation>
    <scope>NUCLEOTIDE SEQUENCE</scope>
    <source>
        <strain evidence="2">FN9</strain>
    </source>
</reference>
<dbReference type="InterPro" id="IPR036412">
    <property type="entry name" value="HAD-like_sf"/>
</dbReference>